<reference evidence="2" key="1">
    <citation type="submission" date="2018-11" db="EMBL/GenBank/DDBJ databases">
        <authorList>
            <consortium name="Genoscope - CEA"/>
            <person name="William W."/>
        </authorList>
    </citation>
    <scope>NUCLEOTIDE SEQUENCE</scope>
</reference>
<name>A0A3P5ZAW1_BRACM</name>
<proteinExistence type="predicted"/>
<evidence type="ECO:0000313" key="2">
    <source>
        <dbReference type="EMBL" id="VDC75909.1"/>
    </source>
</evidence>
<gene>
    <name evidence="2" type="ORF">BRAA01T02411Z</name>
    <name evidence="1" type="ORF">BRAPAZ1V2_A01P25800.2</name>
</gene>
<dbReference type="Gramene" id="A01p25800.2_BraZ1">
    <property type="protein sequence ID" value="A01p25800.2_BraZ1.CDS"/>
    <property type="gene ID" value="A01g25800.2_BraZ1"/>
</dbReference>
<protein>
    <submittedName>
        <fullName evidence="1">Uncharacterized protein</fullName>
    </submittedName>
</protein>
<dbReference type="EMBL" id="LS974617">
    <property type="protein sequence ID" value="CAG7888504.1"/>
    <property type="molecule type" value="Genomic_DNA"/>
</dbReference>
<dbReference type="AlphaFoldDB" id="A0A3P5ZAW1"/>
<organism evidence="2">
    <name type="scientific">Brassica campestris</name>
    <name type="common">Field mustard</name>
    <dbReference type="NCBI Taxonomy" id="3711"/>
    <lineage>
        <taxon>Eukaryota</taxon>
        <taxon>Viridiplantae</taxon>
        <taxon>Streptophyta</taxon>
        <taxon>Embryophyta</taxon>
        <taxon>Tracheophyta</taxon>
        <taxon>Spermatophyta</taxon>
        <taxon>Magnoliopsida</taxon>
        <taxon>eudicotyledons</taxon>
        <taxon>Gunneridae</taxon>
        <taxon>Pentapetalae</taxon>
        <taxon>rosids</taxon>
        <taxon>malvids</taxon>
        <taxon>Brassicales</taxon>
        <taxon>Brassicaceae</taxon>
        <taxon>Brassiceae</taxon>
        <taxon>Brassica</taxon>
    </lineage>
</organism>
<evidence type="ECO:0000313" key="1">
    <source>
        <dbReference type="EMBL" id="CAG7888504.1"/>
    </source>
</evidence>
<sequence>MEYSQVRVEGIPTCRLKRKGKGTGVHQSSALLMKRNVNLSKVSSDNLYNLSIEVSSPNDNTHA</sequence>
<dbReference type="Proteomes" id="UP000694005">
    <property type="component" value="Chromosome A01"/>
</dbReference>
<accession>A0A3P5ZAW1</accession>
<dbReference type="EMBL" id="LR031571">
    <property type="protein sequence ID" value="VDC75909.1"/>
    <property type="molecule type" value="Genomic_DNA"/>
</dbReference>